<evidence type="ECO:0000256" key="1">
    <source>
        <dbReference type="ARBA" id="ARBA00009995"/>
    </source>
</evidence>
<dbReference type="GO" id="GO:0008194">
    <property type="term" value="F:UDP-glycosyltransferase activity"/>
    <property type="evidence" value="ECO:0007669"/>
    <property type="project" value="InterPro"/>
</dbReference>
<dbReference type="EMBL" id="CAJNOC010000685">
    <property type="protein sequence ID" value="CAF0791538.1"/>
    <property type="molecule type" value="Genomic_DNA"/>
</dbReference>
<dbReference type="OrthoDB" id="5835829at2759"/>
<dbReference type="Gene3D" id="3.40.50.2000">
    <property type="entry name" value="Glycogen Phosphorylase B"/>
    <property type="match status" value="2"/>
</dbReference>
<accession>A0A813S352</accession>
<dbReference type="PANTHER" id="PTHR48043">
    <property type="entry name" value="EG:EG0003.4 PROTEIN-RELATED"/>
    <property type="match status" value="1"/>
</dbReference>
<evidence type="ECO:0000313" key="5">
    <source>
        <dbReference type="Proteomes" id="UP000663879"/>
    </source>
</evidence>
<dbReference type="Proteomes" id="UP000663879">
    <property type="component" value="Unassembled WGS sequence"/>
</dbReference>
<comment type="caution">
    <text evidence="4">The sequence shown here is derived from an EMBL/GenBank/DDBJ whole genome shotgun (WGS) entry which is preliminary data.</text>
</comment>
<name>A0A813S352_9BILA</name>
<proteinExistence type="inferred from homology"/>
<keyword evidence="3" id="KW-0808">Transferase</keyword>
<evidence type="ECO:0000256" key="2">
    <source>
        <dbReference type="ARBA" id="ARBA00022676"/>
    </source>
</evidence>
<comment type="similarity">
    <text evidence="1">Belongs to the UDP-glycosyltransferase family.</text>
</comment>
<sequence length="460" mass="52773">MVLPAHGHINPITGLAKELVAKKSFDVIFYGNIEHKDLIERTGATFRQYSHILSTNFKHKPLNEDKHDALEDLFTKMINISYEAVPVLLQQVENDKPDLIIYDHFSFPARYMLKVMESRFAKGLSQQPTPPAVNFYTCFASKDGLYPSNEQLQEIVGGGFRLMATMARLIMRQSLFSWKFGINIYNPVNFIYNESEKLNLVSVFPELHPHSDKFDSSYKFVGCCLSENIRKLKTSDSKLTEIIEFFQPLNPNFSLKNFDQNGNENRFKLVYASLGTVFNNNIFIFDMIIESIKIYNELYNDPDSPKLKVIVALGQENYNIYQERIKNESYEVPENVLLVITAPQIDILERASLFITHCGMNSASEAIQYGVPVICLPIKGDQLLVAERLADDLNLGIKFDPLKMTSLDLKSAIEKILKDDFYLKNMLNFTKISRNYNGSVTSANLVENYLNDFYKVQFNQ</sequence>
<dbReference type="InterPro" id="IPR002213">
    <property type="entry name" value="UDP_glucos_trans"/>
</dbReference>
<organism evidence="4 5">
    <name type="scientific">Brachionus calyciflorus</name>
    <dbReference type="NCBI Taxonomy" id="104777"/>
    <lineage>
        <taxon>Eukaryota</taxon>
        <taxon>Metazoa</taxon>
        <taxon>Spiralia</taxon>
        <taxon>Gnathifera</taxon>
        <taxon>Rotifera</taxon>
        <taxon>Eurotatoria</taxon>
        <taxon>Monogononta</taxon>
        <taxon>Pseudotrocha</taxon>
        <taxon>Ploima</taxon>
        <taxon>Brachionidae</taxon>
        <taxon>Brachionus</taxon>
    </lineage>
</organism>
<keyword evidence="5" id="KW-1185">Reference proteome</keyword>
<evidence type="ECO:0000313" key="4">
    <source>
        <dbReference type="EMBL" id="CAF0791538.1"/>
    </source>
</evidence>
<gene>
    <name evidence="4" type="ORF">OXX778_LOCUS5993</name>
</gene>
<dbReference type="AlphaFoldDB" id="A0A813S352"/>
<dbReference type="PANTHER" id="PTHR48043:SF145">
    <property type="entry name" value="FI06409P-RELATED"/>
    <property type="match status" value="1"/>
</dbReference>
<dbReference type="SUPFAM" id="SSF53756">
    <property type="entry name" value="UDP-Glycosyltransferase/glycogen phosphorylase"/>
    <property type="match status" value="1"/>
</dbReference>
<dbReference type="Pfam" id="PF00201">
    <property type="entry name" value="UDPGT"/>
    <property type="match status" value="1"/>
</dbReference>
<keyword evidence="2" id="KW-0328">Glycosyltransferase</keyword>
<evidence type="ECO:0000256" key="3">
    <source>
        <dbReference type="ARBA" id="ARBA00022679"/>
    </source>
</evidence>
<dbReference type="InterPro" id="IPR050271">
    <property type="entry name" value="UDP-glycosyltransferase"/>
</dbReference>
<reference evidence="4" key="1">
    <citation type="submission" date="2021-02" db="EMBL/GenBank/DDBJ databases">
        <authorList>
            <person name="Nowell W R."/>
        </authorList>
    </citation>
    <scope>NUCLEOTIDE SEQUENCE</scope>
    <source>
        <strain evidence="4">Ploen Becks lab</strain>
    </source>
</reference>
<evidence type="ECO:0008006" key="6">
    <source>
        <dbReference type="Google" id="ProtNLM"/>
    </source>
</evidence>
<dbReference type="CDD" id="cd03784">
    <property type="entry name" value="GT1_Gtf-like"/>
    <property type="match status" value="1"/>
</dbReference>
<protein>
    <recommendedName>
        <fullName evidence="6">Glucuronosyltransferase</fullName>
    </recommendedName>
</protein>